<evidence type="ECO:0000259" key="3">
    <source>
        <dbReference type="Pfam" id="PF13400"/>
    </source>
</evidence>
<gene>
    <name evidence="4" type="ORF">ACH47X_18740</name>
</gene>
<protein>
    <submittedName>
        <fullName evidence="4">Pilus assembly protein TadG-related protein</fullName>
    </submittedName>
</protein>
<dbReference type="InterPro" id="IPR028087">
    <property type="entry name" value="Tad_N"/>
</dbReference>
<keyword evidence="5" id="KW-1185">Reference proteome</keyword>
<keyword evidence="2" id="KW-1133">Transmembrane helix</keyword>
<dbReference type="Proteomes" id="UP001611580">
    <property type="component" value="Unassembled WGS sequence"/>
</dbReference>
<sequence>MPRRTDDRERGSMHVMTIPVAVGMLSAAVLVIVMFGSATNDRREAGTAADAAALAAAQEWDDRLGLLPALHLLGGERSAFWELLEESLLGPGTEEEMYEAARQYAERNGAELVGLDVDVARLRVTAEVRHHEVVPGTGLSSEARATAGIRLSGGLCLDGGLGWMIDGECVTEAPPEEDEDSGDEDSGDDEDEDWTPPEVTAYASDVVLVD</sequence>
<evidence type="ECO:0000313" key="5">
    <source>
        <dbReference type="Proteomes" id="UP001611580"/>
    </source>
</evidence>
<accession>A0ABW7XN35</accession>
<dbReference type="Pfam" id="PF13400">
    <property type="entry name" value="Tad"/>
    <property type="match status" value="1"/>
</dbReference>
<organism evidence="4 5">
    <name type="scientific">Promicromonospora kroppenstedtii</name>
    <dbReference type="NCBI Taxonomy" id="440482"/>
    <lineage>
        <taxon>Bacteria</taxon>
        <taxon>Bacillati</taxon>
        <taxon>Actinomycetota</taxon>
        <taxon>Actinomycetes</taxon>
        <taxon>Micrococcales</taxon>
        <taxon>Promicromonosporaceae</taxon>
        <taxon>Promicromonospora</taxon>
    </lineage>
</organism>
<dbReference type="RefSeq" id="WP_397406034.1">
    <property type="nucleotide sequence ID" value="NZ_JBIRYI010000011.1"/>
</dbReference>
<evidence type="ECO:0000313" key="4">
    <source>
        <dbReference type="EMBL" id="MFI2488953.1"/>
    </source>
</evidence>
<reference evidence="4 5" key="1">
    <citation type="submission" date="2024-10" db="EMBL/GenBank/DDBJ databases">
        <title>The Natural Products Discovery Center: Release of the First 8490 Sequenced Strains for Exploring Actinobacteria Biosynthetic Diversity.</title>
        <authorList>
            <person name="Kalkreuter E."/>
            <person name="Kautsar S.A."/>
            <person name="Yang D."/>
            <person name="Bader C.D."/>
            <person name="Teijaro C.N."/>
            <person name="Fluegel L."/>
            <person name="Davis C.M."/>
            <person name="Simpson J.R."/>
            <person name="Lauterbach L."/>
            <person name="Steele A.D."/>
            <person name="Gui C."/>
            <person name="Meng S."/>
            <person name="Li G."/>
            <person name="Viehrig K."/>
            <person name="Ye F."/>
            <person name="Su P."/>
            <person name="Kiefer A.F."/>
            <person name="Nichols A."/>
            <person name="Cepeda A.J."/>
            <person name="Yan W."/>
            <person name="Fan B."/>
            <person name="Jiang Y."/>
            <person name="Adhikari A."/>
            <person name="Zheng C.-J."/>
            <person name="Schuster L."/>
            <person name="Cowan T.M."/>
            <person name="Smanski M.J."/>
            <person name="Chevrette M.G."/>
            <person name="De Carvalho L.P.S."/>
            <person name="Shen B."/>
        </authorList>
    </citation>
    <scope>NUCLEOTIDE SEQUENCE [LARGE SCALE GENOMIC DNA]</scope>
    <source>
        <strain evidence="4 5">NPDC019481</strain>
    </source>
</reference>
<feature type="domain" description="Putative Flp pilus-assembly TadG-like N-terminal" evidence="3">
    <location>
        <begin position="19"/>
        <end position="58"/>
    </location>
</feature>
<dbReference type="EMBL" id="JBIRYI010000011">
    <property type="protein sequence ID" value="MFI2488953.1"/>
    <property type="molecule type" value="Genomic_DNA"/>
</dbReference>
<keyword evidence="2" id="KW-0812">Transmembrane</keyword>
<proteinExistence type="predicted"/>
<comment type="caution">
    <text evidence="4">The sequence shown here is derived from an EMBL/GenBank/DDBJ whole genome shotgun (WGS) entry which is preliminary data.</text>
</comment>
<feature type="region of interest" description="Disordered" evidence="1">
    <location>
        <begin position="171"/>
        <end position="210"/>
    </location>
</feature>
<evidence type="ECO:0000256" key="1">
    <source>
        <dbReference type="SAM" id="MobiDB-lite"/>
    </source>
</evidence>
<evidence type="ECO:0000256" key="2">
    <source>
        <dbReference type="SAM" id="Phobius"/>
    </source>
</evidence>
<feature type="transmembrane region" description="Helical" evidence="2">
    <location>
        <begin position="12"/>
        <end position="35"/>
    </location>
</feature>
<name>A0ABW7XN35_9MICO</name>
<feature type="compositionally biased region" description="Acidic residues" evidence="1">
    <location>
        <begin position="174"/>
        <end position="195"/>
    </location>
</feature>
<keyword evidence="2" id="KW-0472">Membrane</keyword>